<dbReference type="Proteomes" id="UP001150569">
    <property type="component" value="Unassembled WGS sequence"/>
</dbReference>
<reference evidence="1" key="1">
    <citation type="submission" date="2022-07" db="EMBL/GenBank/DDBJ databases">
        <title>Phylogenomic reconstructions and comparative analyses of Kickxellomycotina fungi.</title>
        <authorList>
            <person name="Reynolds N.K."/>
            <person name="Stajich J.E."/>
            <person name="Barry K."/>
            <person name="Grigoriev I.V."/>
            <person name="Crous P."/>
            <person name="Smith M.E."/>
        </authorList>
    </citation>
    <scope>NUCLEOTIDE SEQUENCE</scope>
    <source>
        <strain evidence="1">RSA 861</strain>
    </source>
</reference>
<protein>
    <submittedName>
        <fullName evidence="1">Uncharacterized protein</fullName>
    </submittedName>
</protein>
<evidence type="ECO:0000313" key="1">
    <source>
        <dbReference type="EMBL" id="KAJ1910013.1"/>
    </source>
</evidence>
<gene>
    <name evidence="1" type="ORF">IWQ60_010876</name>
</gene>
<keyword evidence="2" id="KW-1185">Reference proteome</keyword>
<comment type="caution">
    <text evidence="1">The sequence shown here is derived from an EMBL/GenBank/DDBJ whole genome shotgun (WGS) entry which is preliminary data.</text>
</comment>
<organism evidence="1 2">
    <name type="scientific">Tieghemiomyces parasiticus</name>
    <dbReference type="NCBI Taxonomy" id="78921"/>
    <lineage>
        <taxon>Eukaryota</taxon>
        <taxon>Fungi</taxon>
        <taxon>Fungi incertae sedis</taxon>
        <taxon>Zoopagomycota</taxon>
        <taxon>Kickxellomycotina</taxon>
        <taxon>Dimargaritomycetes</taxon>
        <taxon>Dimargaritales</taxon>
        <taxon>Dimargaritaceae</taxon>
        <taxon>Tieghemiomyces</taxon>
    </lineage>
</organism>
<sequence>MKDTTRKTLNDYLSPVLNANGRQNMQCAELYRLDTAAAVIRRSLTAYRQQRGITNVREAPMPPTFCKGTLYDTRYFHFARHDNEVHFYVRTNTDDLTPEQRAALTPVSSDKVPFSSFGPTGAEDTIPEDEFTTGKVTLSEPALRILRKF</sequence>
<dbReference type="EMBL" id="JANBPT010001110">
    <property type="protein sequence ID" value="KAJ1910013.1"/>
    <property type="molecule type" value="Genomic_DNA"/>
</dbReference>
<evidence type="ECO:0000313" key="2">
    <source>
        <dbReference type="Proteomes" id="UP001150569"/>
    </source>
</evidence>
<accession>A0A9W7ZJY1</accession>
<proteinExistence type="predicted"/>
<dbReference type="AlphaFoldDB" id="A0A9W7ZJY1"/>
<name>A0A9W7ZJY1_9FUNG</name>